<proteinExistence type="predicted"/>
<evidence type="ECO:0000313" key="2">
    <source>
        <dbReference type="Proteomes" id="UP001344888"/>
    </source>
</evidence>
<gene>
    <name evidence="1" type="ORF">P9B03_11850</name>
</gene>
<dbReference type="AlphaFoldDB" id="A0AAW9NK99"/>
<dbReference type="GO" id="GO:0006355">
    <property type="term" value="P:regulation of DNA-templated transcription"/>
    <property type="evidence" value="ECO:0007669"/>
    <property type="project" value="InterPro"/>
</dbReference>
<organism evidence="1 2">
    <name type="scientific">Metasolibacillus meyeri</name>
    <dbReference type="NCBI Taxonomy" id="1071052"/>
    <lineage>
        <taxon>Bacteria</taxon>
        <taxon>Bacillati</taxon>
        <taxon>Bacillota</taxon>
        <taxon>Bacilli</taxon>
        <taxon>Bacillales</taxon>
        <taxon>Caryophanaceae</taxon>
        <taxon>Metasolibacillus</taxon>
    </lineage>
</organism>
<evidence type="ECO:0008006" key="3">
    <source>
        <dbReference type="Google" id="ProtNLM"/>
    </source>
</evidence>
<dbReference type="Proteomes" id="UP001344888">
    <property type="component" value="Unassembled WGS sequence"/>
</dbReference>
<protein>
    <recommendedName>
        <fullName evidence="3">Fur-regulated basic protein FbpA</fullName>
    </recommendedName>
</protein>
<name>A0AAW9NK99_9BACL</name>
<dbReference type="EMBL" id="JARSFG010000016">
    <property type="protein sequence ID" value="MEC1179179.1"/>
    <property type="molecule type" value="Genomic_DNA"/>
</dbReference>
<comment type="caution">
    <text evidence="1">The sequence shown here is derived from an EMBL/GenBank/DDBJ whole genome shotgun (WGS) entry which is preliminary data.</text>
</comment>
<sequence length="60" mass="7283">MTNKECLLQHQKQKTLRLNTEAMKRGYIEMSTINFEIANEMYHLETESTYRIDEQLKEKM</sequence>
<evidence type="ECO:0000313" key="1">
    <source>
        <dbReference type="EMBL" id="MEC1179179.1"/>
    </source>
</evidence>
<dbReference type="Gene3D" id="1.10.1220.10">
    <property type="entry name" value="Met repressor-like"/>
    <property type="match status" value="1"/>
</dbReference>
<accession>A0AAW9NK99</accession>
<reference evidence="1 2" key="1">
    <citation type="submission" date="2023-03" db="EMBL/GenBank/DDBJ databases">
        <title>Bacillus Genome Sequencing.</title>
        <authorList>
            <person name="Dunlap C."/>
        </authorList>
    </citation>
    <scope>NUCLEOTIDE SEQUENCE [LARGE SCALE GENOMIC DNA]</scope>
    <source>
        <strain evidence="1 2">B-59205</strain>
    </source>
</reference>
<dbReference type="RefSeq" id="WP_326123673.1">
    <property type="nucleotide sequence ID" value="NZ_JARSFG010000016.1"/>
</dbReference>
<keyword evidence="2" id="KW-1185">Reference proteome</keyword>
<dbReference type="InterPro" id="IPR013321">
    <property type="entry name" value="Arc_rbn_hlx_hlx"/>
</dbReference>